<protein>
    <recommendedName>
        <fullName evidence="3">Alpha/beta hydrolase</fullName>
    </recommendedName>
</protein>
<dbReference type="OrthoDB" id="9804993at2"/>
<dbReference type="RefSeq" id="WP_103999888.1">
    <property type="nucleotide sequence ID" value="NZ_FNVP01000006.1"/>
</dbReference>
<keyword evidence="2" id="KW-1185">Reference proteome</keyword>
<dbReference type="AlphaFoldDB" id="A0A1H5XQI0"/>
<evidence type="ECO:0000313" key="1">
    <source>
        <dbReference type="EMBL" id="SEG14011.1"/>
    </source>
</evidence>
<dbReference type="EMBL" id="FNVP01000006">
    <property type="protein sequence ID" value="SEG14011.1"/>
    <property type="molecule type" value="Genomic_DNA"/>
</dbReference>
<dbReference type="InterPro" id="IPR010662">
    <property type="entry name" value="RBBP9/YdeN"/>
</dbReference>
<dbReference type="SUPFAM" id="SSF53474">
    <property type="entry name" value="alpha/beta-Hydrolases"/>
    <property type="match status" value="1"/>
</dbReference>
<sequence>MDTKLLILAGLGDSGEKHWQSYWLQKFKNSSKLVQGNWQEPVLEEWLSNLTEVISKLDSPTILVAHSLAVSMVLHWATVNNNPNIIGALLVAPADVDSPDHTPEIIWNFSPIPTKKLGFPSILVTSANDPYISTERAQYFAKMWGSDFVNIGQKGHINSDSNLEFWEEGQLILEKLIDKINSNSY</sequence>
<evidence type="ECO:0000313" key="2">
    <source>
        <dbReference type="Proteomes" id="UP000236737"/>
    </source>
</evidence>
<reference evidence="2" key="1">
    <citation type="submission" date="2016-10" db="EMBL/GenBank/DDBJ databases">
        <authorList>
            <person name="Varghese N."/>
            <person name="Submissions S."/>
        </authorList>
    </citation>
    <scope>NUCLEOTIDE SEQUENCE [LARGE SCALE GENOMIC DNA]</scope>
    <source>
        <strain evidence="2">CGMCC 1.9230</strain>
    </source>
</reference>
<proteinExistence type="predicted"/>
<accession>A0A1H5XQI0</accession>
<dbReference type="Proteomes" id="UP000236737">
    <property type="component" value="Unassembled WGS sequence"/>
</dbReference>
<dbReference type="Pfam" id="PF06821">
    <property type="entry name" value="Ser_hydrolase"/>
    <property type="match status" value="1"/>
</dbReference>
<dbReference type="Gene3D" id="3.40.50.1820">
    <property type="entry name" value="alpha/beta hydrolase"/>
    <property type="match status" value="1"/>
</dbReference>
<evidence type="ECO:0008006" key="3">
    <source>
        <dbReference type="Google" id="ProtNLM"/>
    </source>
</evidence>
<dbReference type="GO" id="GO:0016787">
    <property type="term" value="F:hydrolase activity"/>
    <property type="evidence" value="ECO:0007669"/>
    <property type="project" value="InterPro"/>
</dbReference>
<name>A0A1H5XQI0_9FLAO</name>
<organism evidence="1 2">
    <name type="scientific">Flavobacterium urumqiense</name>
    <dbReference type="NCBI Taxonomy" id="935224"/>
    <lineage>
        <taxon>Bacteria</taxon>
        <taxon>Pseudomonadati</taxon>
        <taxon>Bacteroidota</taxon>
        <taxon>Flavobacteriia</taxon>
        <taxon>Flavobacteriales</taxon>
        <taxon>Flavobacteriaceae</taxon>
        <taxon>Flavobacterium</taxon>
    </lineage>
</organism>
<gene>
    <name evidence="1" type="ORF">SAMN04488130_106155</name>
</gene>
<dbReference type="InterPro" id="IPR029058">
    <property type="entry name" value="AB_hydrolase_fold"/>
</dbReference>